<protein>
    <submittedName>
        <fullName evidence="2">Uncharacterized protein</fullName>
    </submittedName>
</protein>
<accession>A0A9P6TGA9</accession>
<dbReference type="AlphaFoldDB" id="A0A9P6TGA9"/>
<proteinExistence type="predicted"/>
<keyword evidence="1" id="KW-0812">Transmembrane</keyword>
<keyword evidence="1" id="KW-1133">Transmembrane helix</keyword>
<keyword evidence="1" id="KW-0472">Membrane</keyword>
<evidence type="ECO:0000313" key="3">
    <source>
        <dbReference type="Proteomes" id="UP000886653"/>
    </source>
</evidence>
<gene>
    <name evidence="2" type="ORF">CROQUDRAFT_301278</name>
</gene>
<comment type="caution">
    <text evidence="2">The sequence shown here is derived from an EMBL/GenBank/DDBJ whole genome shotgun (WGS) entry which is preliminary data.</text>
</comment>
<feature type="transmembrane region" description="Helical" evidence="1">
    <location>
        <begin position="71"/>
        <end position="89"/>
    </location>
</feature>
<dbReference type="Proteomes" id="UP000886653">
    <property type="component" value="Unassembled WGS sequence"/>
</dbReference>
<keyword evidence="3" id="KW-1185">Reference proteome</keyword>
<sequence length="106" mass="12028">MLPNLVLLHHFSQDSFFIFEYSSKAVLEAKGLIAHRVAPPPPPPPRPPPNFNPNSIVKKESKTLKGDFAEIGYAAAYLTTLWVLLFFLSSETQIDSRARVHLDRRR</sequence>
<reference evidence="2" key="1">
    <citation type="submission" date="2013-11" db="EMBL/GenBank/DDBJ databases">
        <title>Genome sequence of the fusiform rust pathogen reveals effectors for host alternation and coevolution with pine.</title>
        <authorList>
            <consortium name="DOE Joint Genome Institute"/>
            <person name="Smith K."/>
            <person name="Pendleton A."/>
            <person name="Kubisiak T."/>
            <person name="Anderson C."/>
            <person name="Salamov A."/>
            <person name="Aerts A."/>
            <person name="Riley R."/>
            <person name="Clum A."/>
            <person name="Lindquist E."/>
            <person name="Ence D."/>
            <person name="Campbell M."/>
            <person name="Kronenberg Z."/>
            <person name="Feau N."/>
            <person name="Dhillon B."/>
            <person name="Hamelin R."/>
            <person name="Burleigh J."/>
            <person name="Smith J."/>
            <person name="Yandell M."/>
            <person name="Nelson C."/>
            <person name="Grigoriev I."/>
            <person name="Davis J."/>
        </authorList>
    </citation>
    <scope>NUCLEOTIDE SEQUENCE</scope>
    <source>
        <strain evidence="2">G11</strain>
    </source>
</reference>
<evidence type="ECO:0000256" key="1">
    <source>
        <dbReference type="SAM" id="Phobius"/>
    </source>
</evidence>
<name>A0A9P6TGA9_9BASI</name>
<organism evidence="2 3">
    <name type="scientific">Cronartium quercuum f. sp. fusiforme G11</name>
    <dbReference type="NCBI Taxonomy" id="708437"/>
    <lineage>
        <taxon>Eukaryota</taxon>
        <taxon>Fungi</taxon>
        <taxon>Dikarya</taxon>
        <taxon>Basidiomycota</taxon>
        <taxon>Pucciniomycotina</taxon>
        <taxon>Pucciniomycetes</taxon>
        <taxon>Pucciniales</taxon>
        <taxon>Coleosporiaceae</taxon>
        <taxon>Cronartium</taxon>
    </lineage>
</organism>
<dbReference type="EMBL" id="MU167226">
    <property type="protein sequence ID" value="KAG0149588.1"/>
    <property type="molecule type" value="Genomic_DNA"/>
</dbReference>
<evidence type="ECO:0000313" key="2">
    <source>
        <dbReference type="EMBL" id="KAG0149588.1"/>
    </source>
</evidence>